<name>A0A9D5K9Y3_UNCW3</name>
<sequence>MADDLRICRIDPWLDEWEIPAGAPFQRTIFGDGIPNCDSFFIYLSEASIKSEWVIRELDAAFIQQSRDKSSKIITFVDADETRKKLPPDIAALQSPIINNQQYYVGFIRFVSRIYENQITKIKSERNLDAENQRLILEKKVAELEKELIKLERGDPLGLEEIYLGLGKHDYIIKGQSRMTNAIEIFQLIYPLLVVKTYVFQVAEKNLDFYGSYDSTQKIYEQIQTLFGISFEELLSPFALRELIKRDDEEGYISDRSYMYLTNEGKNFALFLERKEDEAADQENELFSST</sequence>
<dbReference type="InterPro" id="IPR035897">
    <property type="entry name" value="Toll_tir_struct_dom_sf"/>
</dbReference>
<gene>
    <name evidence="3" type="ORF">GF359_08255</name>
</gene>
<protein>
    <submittedName>
        <fullName evidence="3">TIR domain-containing protein</fullName>
    </submittedName>
</protein>
<dbReference type="Gene3D" id="3.40.50.10140">
    <property type="entry name" value="Toll/interleukin-1 receptor homology (TIR) domain"/>
    <property type="match status" value="1"/>
</dbReference>
<feature type="coiled-coil region" evidence="1">
    <location>
        <begin position="125"/>
        <end position="154"/>
    </location>
</feature>
<accession>A0A9D5K9Y3</accession>
<evidence type="ECO:0000313" key="4">
    <source>
        <dbReference type="Proteomes" id="UP000630660"/>
    </source>
</evidence>
<evidence type="ECO:0000256" key="1">
    <source>
        <dbReference type="SAM" id="Coils"/>
    </source>
</evidence>
<evidence type="ECO:0000313" key="3">
    <source>
        <dbReference type="EMBL" id="MBD3365193.1"/>
    </source>
</evidence>
<dbReference type="SUPFAM" id="SSF52200">
    <property type="entry name" value="Toll/Interleukin receptor TIR domain"/>
    <property type="match status" value="1"/>
</dbReference>
<dbReference type="InterPro" id="IPR000157">
    <property type="entry name" value="TIR_dom"/>
</dbReference>
<dbReference type="GO" id="GO:0007165">
    <property type="term" value="P:signal transduction"/>
    <property type="evidence" value="ECO:0007669"/>
    <property type="project" value="InterPro"/>
</dbReference>
<organism evidence="3 4">
    <name type="scientific">candidate division WOR-3 bacterium</name>
    <dbReference type="NCBI Taxonomy" id="2052148"/>
    <lineage>
        <taxon>Bacteria</taxon>
        <taxon>Bacteria division WOR-3</taxon>
    </lineage>
</organism>
<keyword evidence="1" id="KW-0175">Coiled coil</keyword>
<dbReference type="Proteomes" id="UP000630660">
    <property type="component" value="Unassembled WGS sequence"/>
</dbReference>
<dbReference type="AlphaFoldDB" id="A0A9D5K9Y3"/>
<comment type="caution">
    <text evidence="3">The sequence shown here is derived from an EMBL/GenBank/DDBJ whole genome shotgun (WGS) entry which is preliminary data.</text>
</comment>
<proteinExistence type="predicted"/>
<dbReference type="Pfam" id="PF13676">
    <property type="entry name" value="TIR_2"/>
    <property type="match status" value="1"/>
</dbReference>
<feature type="domain" description="TIR" evidence="2">
    <location>
        <begin position="2"/>
        <end position="83"/>
    </location>
</feature>
<dbReference type="EMBL" id="WJKJ01000275">
    <property type="protein sequence ID" value="MBD3365193.1"/>
    <property type="molecule type" value="Genomic_DNA"/>
</dbReference>
<evidence type="ECO:0000259" key="2">
    <source>
        <dbReference type="Pfam" id="PF13676"/>
    </source>
</evidence>
<reference evidence="3" key="1">
    <citation type="submission" date="2019-11" db="EMBL/GenBank/DDBJ databases">
        <title>Microbial mats filling the niche in hypersaline microbial mats.</title>
        <authorList>
            <person name="Wong H.L."/>
            <person name="Macleod F.I."/>
            <person name="White R.A. III"/>
            <person name="Burns B.P."/>
        </authorList>
    </citation>
    <scope>NUCLEOTIDE SEQUENCE</scope>
    <source>
        <strain evidence="3">Bin_327</strain>
    </source>
</reference>